<evidence type="ECO:0000256" key="3">
    <source>
        <dbReference type="ARBA" id="ARBA00011738"/>
    </source>
</evidence>
<dbReference type="NCBIfam" id="TIGR01121">
    <property type="entry name" value="D_amino_aminoT"/>
    <property type="match status" value="1"/>
</dbReference>
<dbReference type="NCBIfam" id="NF005209">
    <property type="entry name" value="PRK06680.1"/>
    <property type="match status" value="1"/>
</dbReference>
<dbReference type="Proteomes" id="UP000287156">
    <property type="component" value="Unassembled WGS sequence"/>
</dbReference>
<name>A0A429Y4W8_9BACI</name>
<keyword evidence="6 13" id="KW-0032">Aminotransferase</keyword>
<keyword evidence="8 11" id="KW-0663">Pyridoxal phosphate</keyword>
<evidence type="ECO:0000256" key="10">
    <source>
        <dbReference type="RuleBase" id="RU004106"/>
    </source>
</evidence>
<dbReference type="RefSeq" id="WP_126048962.1">
    <property type="nucleotide sequence ID" value="NZ_QYTV02000002.1"/>
</dbReference>
<dbReference type="OrthoDB" id="9805628at2"/>
<dbReference type="GO" id="GO:0005829">
    <property type="term" value="C:cytosol"/>
    <property type="evidence" value="ECO:0007669"/>
    <property type="project" value="TreeGrafter"/>
</dbReference>
<dbReference type="GO" id="GO:0008652">
    <property type="term" value="P:amino acid biosynthetic process"/>
    <property type="evidence" value="ECO:0007669"/>
    <property type="project" value="UniProtKB-ARBA"/>
</dbReference>
<keyword evidence="14" id="KW-1185">Reference proteome</keyword>
<dbReference type="InterPro" id="IPR001544">
    <property type="entry name" value="Aminotrans_IV"/>
</dbReference>
<dbReference type="InterPro" id="IPR036038">
    <property type="entry name" value="Aminotransferase-like"/>
</dbReference>
<dbReference type="InterPro" id="IPR018300">
    <property type="entry name" value="Aminotrans_IV_CS"/>
</dbReference>
<dbReference type="SUPFAM" id="SSF56752">
    <property type="entry name" value="D-aminoacid aminotransferase-like PLP-dependent enzymes"/>
    <property type="match status" value="1"/>
</dbReference>
<dbReference type="GO" id="GO:0046416">
    <property type="term" value="P:D-amino acid metabolic process"/>
    <property type="evidence" value="ECO:0007669"/>
    <property type="project" value="InterPro"/>
</dbReference>
<dbReference type="GO" id="GO:0030170">
    <property type="term" value="F:pyridoxal phosphate binding"/>
    <property type="evidence" value="ECO:0007669"/>
    <property type="project" value="InterPro"/>
</dbReference>
<dbReference type="InterPro" id="IPR050571">
    <property type="entry name" value="Class-IV_PLP-Dep_Aminotrnsfr"/>
</dbReference>
<keyword evidence="7 13" id="KW-0808">Transferase</keyword>
<protein>
    <recommendedName>
        <fullName evidence="5 12">D-alanine aminotransferase</fullName>
        <ecNumber evidence="4 12">2.6.1.21</ecNumber>
    </recommendedName>
</protein>
<comment type="subunit">
    <text evidence="3">Homodimer.</text>
</comment>
<dbReference type="PANTHER" id="PTHR42743:SF10">
    <property type="entry name" value="D-ALANINE AMINOTRANSFERASE"/>
    <property type="match status" value="1"/>
</dbReference>
<evidence type="ECO:0000256" key="8">
    <source>
        <dbReference type="ARBA" id="ARBA00022898"/>
    </source>
</evidence>
<evidence type="ECO:0000256" key="1">
    <source>
        <dbReference type="ARBA" id="ARBA00001933"/>
    </source>
</evidence>
<reference evidence="13" key="1">
    <citation type="submission" date="2018-12" db="EMBL/GenBank/DDBJ databases">
        <authorList>
            <person name="Sun L."/>
            <person name="Chen Z."/>
        </authorList>
    </citation>
    <scope>NUCLEOTIDE SEQUENCE [LARGE SCALE GENOMIC DNA]</scope>
    <source>
        <strain evidence="13">3-2-2</strain>
    </source>
</reference>
<comment type="caution">
    <text evidence="13">The sequence shown here is derived from an EMBL/GenBank/DDBJ whole genome shotgun (WGS) entry which is preliminary data.</text>
</comment>
<dbReference type="EMBL" id="QYTV02000002">
    <property type="protein sequence ID" value="RST76451.1"/>
    <property type="molecule type" value="Genomic_DNA"/>
</dbReference>
<evidence type="ECO:0000313" key="14">
    <source>
        <dbReference type="Proteomes" id="UP000287156"/>
    </source>
</evidence>
<evidence type="ECO:0000256" key="4">
    <source>
        <dbReference type="ARBA" id="ARBA00012874"/>
    </source>
</evidence>
<evidence type="ECO:0000256" key="12">
    <source>
        <dbReference type="RuleBase" id="RU004520"/>
    </source>
</evidence>
<dbReference type="CDD" id="cd01558">
    <property type="entry name" value="D-AAT_like"/>
    <property type="match status" value="1"/>
</dbReference>
<comment type="cofactor">
    <cofactor evidence="1 11">
        <name>pyridoxal 5'-phosphate</name>
        <dbReference type="ChEBI" id="CHEBI:597326"/>
    </cofactor>
</comment>
<evidence type="ECO:0000256" key="7">
    <source>
        <dbReference type="ARBA" id="ARBA00022679"/>
    </source>
</evidence>
<dbReference type="AlphaFoldDB" id="A0A429Y4W8"/>
<comment type="similarity">
    <text evidence="2 10">Belongs to the class-IV pyridoxal-phosphate-dependent aminotransferase family.</text>
</comment>
<organism evidence="13 14">
    <name type="scientific">Siminovitchia acidinfaciens</name>
    <dbReference type="NCBI Taxonomy" id="2321395"/>
    <lineage>
        <taxon>Bacteria</taxon>
        <taxon>Bacillati</taxon>
        <taxon>Bacillota</taxon>
        <taxon>Bacilli</taxon>
        <taxon>Bacillales</taxon>
        <taxon>Bacillaceae</taxon>
        <taxon>Siminovitchia</taxon>
    </lineage>
</organism>
<gene>
    <name evidence="13" type="primary">dat</name>
    <name evidence="13" type="ORF">D4T97_006725</name>
</gene>
<dbReference type="PROSITE" id="PS00770">
    <property type="entry name" value="AA_TRANSFER_CLASS_4"/>
    <property type="match status" value="1"/>
</dbReference>
<evidence type="ECO:0000256" key="5">
    <source>
        <dbReference type="ARBA" id="ARBA00021779"/>
    </source>
</evidence>
<dbReference type="InterPro" id="IPR005784">
    <property type="entry name" value="D_amino_transT"/>
</dbReference>
<proteinExistence type="inferred from homology"/>
<accession>A0A429Y4W8</accession>
<sequence>MGKIIFGDQILDRSVVHIDLEDRGYQFGDGVYEVIRVYGGKLFTAKEHIERLFQSAKKIKMDISMTPERIEDLVAELVKENGVGFGSVYMQVTRGTAPRTHMFPKPDSQTTAVLTAYTNEVPRPERQLESGVDAITAEDIRWLRCDIKSLNLLPNVLAKQEATEAGCFEAILHRSGIVTEGSSSNAYLVRNGEVITHPADNFILNGITRQVLAKLCQENGIPFVEKAFGVVDLLQADEVFITSTTSEVMPIVKVDDKPIGAGKPGGVTRKLQTLFEAKINEETKVEIKR</sequence>
<evidence type="ECO:0000256" key="6">
    <source>
        <dbReference type="ARBA" id="ARBA00022576"/>
    </source>
</evidence>
<evidence type="ECO:0000256" key="11">
    <source>
        <dbReference type="RuleBase" id="RU004516"/>
    </source>
</evidence>
<dbReference type="Pfam" id="PF01063">
    <property type="entry name" value="Aminotran_4"/>
    <property type="match status" value="1"/>
</dbReference>
<dbReference type="EC" id="2.6.1.21" evidence="4 12"/>
<evidence type="ECO:0000256" key="9">
    <source>
        <dbReference type="ARBA" id="ARBA00047911"/>
    </source>
</evidence>
<dbReference type="PANTHER" id="PTHR42743">
    <property type="entry name" value="AMINO-ACID AMINOTRANSFERASE"/>
    <property type="match status" value="1"/>
</dbReference>
<dbReference type="GO" id="GO:0047810">
    <property type="term" value="F:D-alanine-2-oxoglutarate aminotransferase activity"/>
    <property type="evidence" value="ECO:0007669"/>
    <property type="project" value="UniProtKB-EC"/>
</dbReference>
<evidence type="ECO:0000256" key="2">
    <source>
        <dbReference type="ARBA" id="ARBA00009320"/>
    </source>
</evidence>
<comment type="function">
    <text evidence="12">Acts on the D-isomers of alanine, leucine, aspartate, glutamate, aminobutyrate, norvaline and asparagine. The enzyme transfers an amino group from a substrate D-amino acid to the pyridoxal phosphate cofactor to form pyridoxamine and an alpha-keto acid in the first half-reaction.</text>
</comment>
<evidence type="ECO:0000313" key="13">
    <source>
        <dbReference type="EMBL" id="RST76451.1"/>
    </source>
</evidence>
<dbReference type="FunFam" id="3.30.470.10:FF:000009">
    <property type="entry name" value="D-alanine aminotransferase"/>
    <property type="match status" value="1"/>
</dbReference>
<dbReference type="GO" id="GO:0046394">
    <property type="term" value="P:carboxylic acid biosynthetic process"/>
    <property type="evidence" value="ECO:0007669"/>
    <property type="project" value="UniProtKB-ARBA"/>
</dbReference>
<dbReference type="Gene3D" id="3.30.470.10">
    <property type="match status" value="1"/>
</dbReference>
<dbReference type="FunFam" id="3.20.10.10:FF:000002">
    <property type="entry name" value="D-alanine aminotransferase"/>
    <property type="match status" value="1"/>
</dbReference>
<dbReference type="InterPro" id="IPR043132">
    <property type="entry name" value="BCAT-like_C"/>
</dbReference>
<dbReference type="Gene3D" id="3.20.10.10">
    <property type="entry name" value="D-amino Acid Aminotransferase, subunit A, domain 2"/>
    <property type="match status" value="1"/>
</dbReference>
<dbReference type="InterPro" id="IPR043131">
    <property type="entry name" value="BCAT-like_N"/>
</dbReference>
<comment type="catalytic activity">
    <reaction evidence="9 12">
        <text>D-alanine + 2-oxoglutarate = D-glutamate + pyruvate</text>
        <dbReference type="Rhea" id="RHEA:15869"/>
        <dbReference type="ChEBI" id="CHEBI:15361"/>
        <dbReference type="ChEBI" id="CHEBI:16810"/>
        <dbReference type="ChEBI" id="CHEBI:29986"/>
        <dbReference type="ChEBI" id="CHEBI:57416"/>
        <dbReference type="EC" id="2.6.1.21"/>
    </reaction>
</comment>